<dbReference type="NCBIfam" id="TIGR00558">
    <property type="entry name" value="pdxH"/>
    <property type="match status" value="1"/>
</dbReference>
<dbReference type="InterPro" id="IPR012349">
    <property type="entry name" value="Split_barrel_FMN-bd"/>
</dbReference>
<dbReference type="GO" id="GO:0004733">
    <property type="term" value="F:pyridoxamine phosphate oxidase activity"/>
    <property type="evidence" value="ECO:0007669"/>
    <property type="project" value="UniProtKB-UniRule"/>
</dbReference>
<feature type="binding site" evidence="7 9">
    <location>
        <position position="108"/>
    </location>
    <ligand>
        <name>FMN</name>
        <dbReference type="ChEBI" id="CHEBI:58210"/>
    </ligand>
</feature>
<feature type="binding site" evidence="7 8">
    <location>
        <position position="134"/>
    </location>
    <ligand>
        <name>substrate</name>
    </ligand>
</feature>
<feature type="binding site" evidence="7 9">
    <location>
        <position position="188"/>
    </location>
    <ligand>
        <name>FMN</name>
        <dbReference type="ChEBI" id="CHEBI:58210"/>
    </ligand>
</feature>
<feature type="domain" description="Pyridoxine 5'-phosphate oxidase dimerisation C-terminal" evidence="11">
    <location>
        <begin position="175"/>
        <end position="215"/>
    </location>
</feature>
<feature type="binding site" evidence="7 8">
    <location>
        <begin position="194"/>
        <end position="196"/>
    </location>
    <ligand>
        <name>substrate</name>
    </ligand>
</feature>
<dbReference type="HAMAP" id="MF_01629">
    <property type="entry name" value="PdxH"/>
    <property type="match status" value="1"/>
</dbReference>
<comment type="cofactor">
    <cofactor evidence="7 9">
        <name>FMN</name>
        <dbReference type="ChEBI" id="CHEBI:58210"/>
    </cofactor>
    <text evidence="7 9">Binds 1 FMN per subunit.</text>
</comment>
<comment type="subunit">
    <text evidence="2 7">Homodimer.</text>
</comment>
<feature type="domain" description="Pyridoxamine 5'-phosphate oxidase N-terminal" evidence="10">
    <location>
        <begin position="40"/>
        <end position="158"/>
    </location>
</feature>
<dbReference type="Gene3D" id="2.30.110.10">
    <property type="entry name" value="Electron Transport, Fmn-binding Protein, Chain A"/>
    <property type="match status" value="1"/>
</dbReference>
<dbReference type="FunFam" id="2.30.110.10:FF:000020">
    <property type="entry name" value="PNPO isoform 11"/>
    <property type="match status" value="1"/>
</dbReference>
<evidence type="ECO:0000256" key="9">
    <source>
        <dbReference type="PIRSR" id="PIRSR000190-2"/>
    </source>
</evidence>
<evidence type="ECO:0000256" key="2">
    <source>
        <dbReference type="ARBA" id="ARBA00011738"/>
    </source>
</evidence>
<dbReference type="InterPro" id="IPR000659">
    <property type="entry name" value="Pyridox_Oxase"/>
</dbReference>
<evidence type="ECO:0000256" key="8">
    <source>
        <dbReference type="PIRSR" id="PIRSR000190-1"/>
    </source>
</evidence>
<dbReference type="UniPathway" id="UPA01068">
    <property type="reaction ID" value="UER00304"/>
</dbReference>
<comment type="caution">
    <text evidence="12">The sequence shown here is derived from an EMBL/GenBank/DDBJ whole genome shotgun (WGS) entry which is preliminary data.</text>
</comment>
<dbReference type="Pfam" id="PF01243">
    <property type="entry name" value="PNPOx_N"/>
    <property type="match status" value="1"/>
</dbReference>
<dbReference type="GO" id="GO:0008615">
    <property type="term" value="P:pyridoxine biosynthetic process"/>
    <property type="evidence" value="ECO:0007669"/>
    <property type="project" value="UniProtKB-UniRule"/>
</dbReference>
<feature type="binding site" evidence="7 8">
    <location>
        <position position="130"/>
    </location>
    <ligand>
        <name>substrate</name>
    </ligand>
</feature>
<feature type="binding site" evidence="7 9">
    <location>
        <begin position="143"/>
        <end position="144"/>
    </location>
    <ligand>
        <name>FMN</name>
        <dbReference type="ChEBI" id="CHEBI:58210"/>
    </ligand>
</feature>
<evidence type="ECO:0000313" key="13">
    <source>
        <dbReference type="Proteomes" id="UP000232145"/>
    </source>
</evidence>
<dbReference type="PANTHER" id="PTHR10851:SF0">
    <property type="entry name" value="PYRIDOXINE-5'-PHOSPHATE OXIDASE"/>
    <property type="match status" value="1"/>
</dbReference>
<feature type="binding site" evidence="7 9">
    <location>
        <position position="86"/>
    </location>
    <ligand>
        <name>FMN</name>
        <dbReference type="ChEBI" id="CHEBI:58210"/>
    </ligand>
</feature>
<dbReference type="Proteomes" id="UP000232145">
    <property type="component" value="Unassembled WGS sequence"/>
</dbReference>
<feature type="binding site" evidence="8">
    <location>
        <begin position="11"/>
        <end position="14"/>
    </location>
    <ligand>
        <name>substrate</name>
    </ligand>
</feature>
<evidence type="ECO:0000256" key="6">
    <source>
        <dbReference type="ARBA" id="ARBA00023096"/>
    </source>
</evidence>
<evidence type="ECO:0000256" key="5">
    <source>
        <dbReference type="ARBA" id="ARBA00023002"/>
    </source>
</evidence>
<dbReference type="PROSITE" id="PS01064">
    <property type="entry name" value="PYRIDOX_OXIDASE"/>
    <property type="match status" value="1"/>
</dbReference>
<dbReference type="PANTHER" id="PTHR10851">
    <property type="entry name" value="PYRIDOXINE-5-PHOSPHATE OXIDASE"/>
    <property type="match status" value="1"/>
</dbReference>
<feature type="binding site" evidence="7 9">
    <location>
        <begin position="79"/>
        <end position="80"/>
    </location>
    <ligand>
        <name>FMN</name>
        <dbReference type="ChEBI" id="CHEBI:58210"/>
    </ligand>
</feature>
<evidence type="ECO:0000256" key="3">
    <source>
        <dbReference type="ARBA" id="ARBA00022630"/>
    </source>
</evidence>
<evidence type="ECO:0000256" key="4">
    <source>
        <dbReference type="ARBA" id="ARBA00022643"/>
    </source>
</evidence>
<dbReference type="GO" id="GO:0010181">
    <property type="term" value="F:FMN binding"/>
    <property type="evidence" value="ECO:0007669"/>
    <property type="project" value="UniProtKB-UniRule"/>
</dbReference>
<comment type="catalytic activity">
    <reaction evidence="7">
        <text>pyridoxine 5'-phosphate + O2 = pyridoxal 5'-phosphate + H2O2</text>
        <dbReference type="Rhea" id="RHEA:15149"/>
        <dbReference type="ChEBI" id="CHEBI:15379"/>
        <dbReference type="ChEBI" id="CHEBI:16240"/>
        <dbReference type="ChEBI" id="CHEBI:58589"/>
        <dbReference type="ChEBI" id="CHEBI:597326"/>
        <dbReference type="EC" id="1.4.3.5"/>
    </reaction>
</comment>
<evidence type="ECO:0000259" key="10">
    <source>
        <dbReference type="Pfam" id="PF01243"/>
    </source>
</evidence>
<comment type="catalytic activity">
    <reaction evidence="7">
        <text>pyridoxamine 5'-phosphate + O2 + H2O = pyridoxal 5'-phosphate + H2O2 + NH4(+)</text>
        <dbReference type="Rhea" id="RHEA:15817"/>
        <dbReference type="ChEBI" id="CHEBI:15377"/>
        <dbReference type="ChEBI" id="CHEBI:15379"/>
        <dbReference type="ChEBI" id="CHEBI:16240"/>
        <dbReference type="ChEBI" id="CHEBI:28938"/>
        <dbReference type="ChEBI" id="CHEBI:58451"/>
        <dbReference type="ChEBI" id="CHEBI:597326"/>
        <dbReference type="EC" id="1.4.3.5"/>
    </reaction>
</comment>
<dbReference type="Pfam" id="PF10590">
    <property type="entry name" value="PNP_phzG_C"/>
    <property type="match status" value="1"/>
</dbReference>
<proteinExistence type="inferred from homology"/>
<feature type="binding site" evidence="7 9">
    <location>
        <position position="198"/>
    </location>
    <ligand>
        <name>FMN</name>
        <dbReference type="ChEBI" id="CHEBI:58210"/>
    </ligand>
</feature>
<evidence type="ECO:0000256" key="7">
    <source>
        <dbReference type="HAMAP-Rule" id="MF_01629"/>
    </source>
</evidence>
<comment type="pathway">
    <text evidence="7">Cofactor metabolism; pyridoxal 5'-phosphate salvage; pyridoxal 5'-phosphate from pyridoxine 5'-phosphate: step 1/1.</text>
</comment>
<dbReference type="PIRSF" id="PIRSF000190">
    <property type="entry name" value="Pyd_amn-ph_oxd"/>
    <property type="match status" value="1"/>
</dbReference>
<dbReference type="EMBL" id="NPDX01000001">
    <property type="protein sequence ID" value="PJZ85738.1"/>
    <property type="molecule type" value="Genomic_DNA"/>
</dbReference>
<name>A0A2N0AN51_9LEPT</name>
<dbReference type="EC" id="1.4.3.5" evidence="7"/>
<keyword evidence="3 7" id="KW-0285">Flavoprotein</keyword>
<evidence type="ECO:0000313" key="12">
    <source>
        <dbReference type="EMBL" id="PJZ85738.1"/>
    </source>
</evidence>
<comment type="caution">
    <text evidence="7">Lacks conserved residue(s) required for the propagation of feature annotation.</text>
</comment>
<evidence type="ECO:0000256" key="1">
    <source>
        <dbReference type="ARBA" id="ARBA00007301"/>
    </source>
</evidence>
<keyword evidence="4 7" id="KW-0288">FMN</keyword>
<feature type="binding site" evidence="7 8">
    <location>
        <position position="126"/>
    </location>
    <ligand>
        <name>substrate</name>
    </ligand>
</feature>
<organism evidence="12 13">
    <name type="scientific">Leptospira harrisiae</name>
    <dbReference type="NCBI Taxonomy" id="2023189"/>
    <lineage>
        <taxon>Bacteria</taxon>
        <taxon>Pseudomonadati</taxon>
        <taxon>Spirochaetota</taxon>
        <taxon>Spirochaetia</taxon>
        <taxon>Leptospirales</taxon>
        <taxon>Leptospiraceae</taxon>
        <taxon>Leptospira</taxon>
    </lineage>
</organism>
<dbReference type="InterPro" id="IPR011576">
    <property type="entry name" value="Pyridox_Oxase_N"/>
</dbReference>
<sequence length="215" mass="24801">MEPLNELPHMRKLYTRSVLSEETAGSDPLKLFSLWFSEAKEEGEAEPNAMSLATVDKTGQPSVRIVLLKGLIRDEFQFFTNYDSDKGQDIATNNLVALNFFWPKLERQIRIEGRATRISKEESETYFAVRPRESQIGAHTSNQSSVVPSREFLEEKFASLTKEWEGKKIQKPENWGGYSVSPTKIEFWQGRVGRLHDRISFERIESGWKRSRLSP</sequence>
<keyword evidence="13" id="KW-1185">Reference proteome</keyword>
<accession>A0A2N0AN51</accession>
<gene>
    <name evidence="7 12" type="primary">pdxH</name>
    <name evidence="12" type="ORF">CH364_05915</name>
</gene>
<protein>
    <recommendedName>
        <fullName evidence="7">Pyridoxine/pyridoxamine 5'-phosphate oxidase</fullName>
        <ecNumber evidence="7">1.4.3.5</ecNumber>
    </recommendedName>
    <alternativeName>
        <fullName evidence="7">PNP/PMP oxidase</fullName>
        <shortName evidence="7">PNPOx</shortName>
    </alternativeName>
    <alternativeName>
        <fullName evidence="7">Pyridoxal 5'-phosphate synthase</fullName>
    </alternativeName>
</protein>
<keyword evidence="6 7" id="KW-0664">Pyridoxine biosynthesis</keyword>
<reference evidence="12 13" key="1">
    <citation type="submission" date="2017-07" db="EMBL/GenBank/DDBJ databases">
        <title>Leptospira spp. isolated from tropical soils.</title>
        <authorList>
            <person name="Thibeaux R."/>
            <person name="Iraola G."/>
            <person name="Ferres I."/>
            <person name="Bierque E."/>
            <person name="Girault D."/>
            <person name="Soupe-Gilbert M.-E."/>
            <person name="Picardeau M."/>
            <person name="Goarant C."/>
        </authorList>
    </citation>
    <scope>NUCLEOTIDE SEQUENCE [LARGE SCALE GENOMIC DNA]</scope>
    <source>
        <strain evidence="12 13">FH2-B-A1</strain>
    </source>
</reference>
<dbReference type="SUPFAM" id="SSF50475">
    <property type="entry name" value="FMN-binding split barrel"/>
    <property type="match status" value="1"/>
</dbReference>
<comment type="pathway">
    <text evidence="7">Cofactor metabolism; pyridoxal 5'-phosphate salvage; pyridoxal 5'-phosphate from pyridoxamine 5'-phosphate: step 1/1.</text>
</comment>
<dbReference type="AlphaFoldDB" id="A0A2N0AN51"/>
<dbReference type="InterPro" id="IPR019576">
    <property type="entry name" value="Pyridoxamine_oxidase_dimer_C"/>
</dbReference>
<dbReference type="InterPro" id="IPR019740">
    <property type="entry name" value="Pyridox_Oxase_CS"/>
</dbReference>
<keyword evidence="5 7" id="KW-0560">Oxidoreductase</keyword>
<comment type="function">
    <text evidence="7">Catalyzes the oxidation of either pyridoxine 5'-phosphate (PNP) or pyridoxamine 5'-phosphate (PMP) into pyridoxal 5'-phosphate (PLP).</text>
</comment>
<feature type="binding site" evidence="7 9">
    <location>
        <begin position="64"/>
        <end position="69"/>
    </location>
    <ligand>
        <name>FMN</name>
        <dbReference type="ChEBI" id="CHEBI:58210"/>
    </ligand>
</feature>
<evidence type="ECO:0000259" key="11">
    <source>
        <dbReference type="Pfam" id="PF10590"/>
    </source>
</evidence>
<dbReference type="NCBIfam" id="NF004231">
    <property type="entry name" value="PRK05679.1"/>
    <property type="match status" value="1"/>
</dbReference>
<feature type="binding site" evidence="7 8">
    <location>
        <position position="69"/>
    </location>
    <ligand>
        <name>substrate</name>
    </ligand>
</feature>
<comment type="similarity">
    <text evidence="1 7">Belongs to the pyridoxamine 5'-phosphate oxidase family.</text>
</comment>